<feature type="non-terminal residue" evidence="2">
    <location>
        <position position="1"/>
    </location>
</feature>
<organism evidence="2 3">
    <name type="scientific">Saguinus oedipus</name>
    <name type="common">Cotton-top tamarin</name>
    <name type="synonym">Oedipomidas oedipus</name>
    <dbReference type="NCBI Taxonomy" id="9490"/>
    <lineage>
        <taxon>Eukaryota</taxon>
        <taxon>Metazoa</taxon>
        <taxon>Chordata</taxon>
        <taxon>Craniata</taxon>
        <taxon>Vertebrata</taxon>
        <taxon>Euteleostomi</taxon>
        <taxon>Mammalia</taxon>
        <taxon>Eutheria</taxon>
        <taxon>Euarchontoglires</taxon>
        <taxon>Primates</taxon>
        <taxon>Haplorrhini</taxon>
        <taxon>Platyrrhini</taxon>
        <taxon>Cebidae</taxon>
        <taxon>Callitrichinae</taxon>
        <taxon>Saguinus</taxon>
    </lineage>
</organism>
<protein>
    <submittedName>
        <fullName evidence="2">Uncharacterized protein</fullName>
    </submittedName>
</protein>
<name>A0ABQ9UQQ3_SAGOE</name>
<proteinExistence type="predicted"/>
<feature type="compositionally biased region" description="Low complexity" evidence="1">
    <location>
        <begin position="105"/>
        <end position="114"/>
    </location>
</feature>
<dbReference type="EMBL" id="JASSZA010000010">
    <property type="protein sequence ID" value="KAK2099401.1"/>
    <property type="molecule type" value="Genomic_DNA"/>
</dbReference>
<sequence length="241" mass="26300">VAHVAAPRAPQEVILVSSTLRYQEAVPPPRGRENCSLCRRSVSLDLFSGVFDTLCCAARRRRGRPNANLWFIPSPLISPHHGEVRRPRALGKLGAQEVCGEPGEQRSGPAGAGRAQRRERGAARRPSGSGTRLFLGATVSPGRGSQMHRLIFVYTLICANFCSCRDTSATSQSASIKALRNANLRRDVGRREIVRFSPEVMSGTVAIYPCYLFSGEGSVQPIALRDFLTEVDPDSEAQRLD</sequence>
<gene>
    <name evidence="2" type="ORF">P7K49_020749</name>
</gene>
<reference evidence="2 3" key="1">
    <citation type="submission" date="2023-05" db="EMBL/GenBank/DDBJ databases">
        <title>B98-5 Cell Line De Novo Hybrid Assembly: An Optical Mapping Approach.</title>
        <authorList>
            <person name="Kananen K."/>
            <person name="Auerbach J.A."/>
            <person name="Kautto E."/>
            <person name="Blachly J.S."/>
        </authorList>
    </citation>
    <scope>NUCLEOTIDE SEQUENCE [LARGE SCALE GENOMIC DNA]</scope>
    <source>
        <strain evidence="2">B95-8</strain>
        <tissue evidence="2">Cell line</tissue>
    </source>
</reference>
<evidence type="ECO:0000313" key="3">
    <source>
        <dbReference type="Proteomes" id="UP001266305"/>
    </source>
</evidence>
<evidence type="ECO:0000313" key="2">
    <source>
        <dbReference type="EMBL" id="KAK2099401.1"/>
    </source>
</evidence>
<feature type="region of interest" description="Disordered" evidence="1">
    <location>
        <begin position="99"/>
        <end position="129"/>
    </location>
</feature>
<evidence type="ECO:0000256" key="1">
    <source>
        <dbReference type="SAM" id="MobiDB-lite"/>
    </source>
</evidence>
<dbReference type="Proteomes" id="UP001266305">
    <property type="component" value="Unassembled WGS sequence"/>
</dbReference>
<keyword evidence="3" id="KW-1185">Reference proteome</keyword>
<accession>A0ABQ9UQQ3</accession>
<comment type="caution">
    <text evidence="2">The sequence shown here is derived from an EMBL/GenBank/DDBJ whole genome shotgun (WGS) entry which is preliminary data.</text>
</comment>